<keyword evidence="8" id="KW-1185">Reference proteome</keyword>
<organism evidence="7 8">
    <name type="scientific">Cerrena zonata</name>
    <dbReference type="NCBI Taxonomy" id="2478898"/>
    <lineage>
        <taxon>Eukaryota</taxon>
        <taxon>Fungi</taxon>
        <taxon>Dikarya</taxon>
        <taxon>Basidiomycota</taxon>
        <taxon>Agaricomycotina</taxon>
        <taxon>Agaricomycetes</taxon>
        <taxon>Polyporales</taxon>
        <taxon>Cerrenaceae</taxon>
        <taxon>Cerrena</taxon>
    </lineage>
</organism>
<evidence type="ECO:0000259" key="5">
    <source>
        <dbReference type="Pfam" id="PF23300"/>
    </source>
</evidence>
<dbReference type="InterPro" id="IPR021717">
    <property type="entry name" value="Nucleoporin_Nup160"/>
</dbReference>
<dbReference type="Proteomes" id="UP001385951">
    <property type="component" value="Unassembled WGS sequence"/>
</dbReference>
<dbReference type="InterPro" id="IPR056536">
    <property type="entry name" value="TPR_NUP160_C"/>
</dbReference>
<feature type="domain" description="Nucleoporin nup120-like HEAT repeat" evidence="5">
    <location>
        <begin position="807"/>
        <end position="970"/>
    </location>
</feature>
<evidence type="ECO:0000256" key="3">
    <source>
        <dbReference type="ARBA" id="ARBA00023242"/>
    </source>
</evidence>
<sequence length="1361" mass="151939">MTSVTKYTLVAAHLSPLYPPSQATPLVISTKQTNAPLPNLTADTDIPLEHATHSQIFDSPSTGSILMRLIHGGLILELIPLTRKANTLRLVFPDVILPYPSLTVWDNQELHVIAVTSIGSLFRVVLPLIDGELLWHNISAPRKWWREYVVMKLQGGSTSRCLVQVQGCDCVAISLPDGSLLRLDVRMLDNDTEDDQWDETVHHHSSFLNSLTSFLQSEVPGASDIVSLAALPHPTDIGHTWSLSRDRTLRLWTSAGYVGVKNLAASSGSHAPTSSNGQKTPALLPDISQRLLRAFIRDDTKTPYVVAFIPSESAVSAGTFHIVSTTNDNLEVSETVNCPTNSVHSHLQDFIVKDGVLHTLWDRQGQSLVQWINILVDPRKGVPEWTTATYSNEVELTPAYLDELLLSPGSLTDRYFEAIMRPGMFSDLTLRLALAQYTDACLSLPGEQPPQLYTSYTSLGENIAAIVGCTVQLTKDPRSGAPQYEQYWSALKRDWEGFIARCRELERSARWPLAIGFSDLMSDPLVIERERIASVVETEQTLHFPPRFIVITRSSTLAFGWNPLEAALQSRSEVYGNPGGESHRDGTSGHRLCLCGDSQDAAGKLSLTEHLDEGFDEWINGRLQTIEDIQNEARVVLNLIGGLDKQVKAEEEEASESLLLSPILEWRRALVSSYATTCVHARYDHCVALITLLIFLAPNLDEWDPNLLAEILVVFRGIAILRYTSRQPAGTPSPDPGSEEEVIASLRNMNFSSTVPQYAPSVSLFHRLIEHDNSPKGIPGAAHAFLDNTGLLQSLSPAYATSSETAFGERLRRLGYHEAARDCLEWLPSTPGVRYVLARLWIDEGRYDDAAYAMQRIAGAFGVRDGLSAEDQYALQSVLSGGFYDSSFHFYHHVASLFKAAGVTMHEVTFSQLSLSVAPPEVNTNSLWYSVVRGFTDLGLYQDAYATLIASPYDKLKRECIGQLVYRMCEENAVDRLMTFNFSGLTTEVEEALSFKVRNADPRVRPFYSRILYAWYISRGDYRNASSVMYQRARKLASLVDSPADFIALAELQLEAYVVSINALSLIDPGSAWFVMTVVSEHDRESRKRRKLSVHIPESRYSHGKKDAEIVQLSDIHYEHALLSAQVELVQRDPQFLPGGGLSLPPSSVILKLAQKGRFNTTLAMARTLEVDMSDVFAHLTNQCIRLSRDPEAVIGEDTSDWLLTDKVSSWAGSYPDRGWRYLRQALEKYDGPQSDFSYSKTVLDTLLAFDRSSSPPPWLVQSLQEHHPEFLIRSYLRYDLLDLAVEQVLSLMRKSDTQLINEKPRGKYATWLPYTLIDQILAATEPQDSLPISTRASVQDLRTEIANRLTRIQKLAEDEQ</sequence>
<comment type="subcellular location">
    <subcellularLocation>
        <location evidence="1">Nucleus</location>
    </subcellularLocation>
</comment>
<evidence type="ECO:0000256" key="1">
    <source>
        <dbReference type="ARBA" id="ARBA00004123"/>
    </source>
</evidence>
<protein>
    <recommendedName>
        <fullName evidence="9">Nuclear pore complex protein Nup160</fullName>
    </recommendedName>
</protein>
<dbReference type="InterPro" id="IPR059141">
    <property type="entry name" value="Beta-prop_Nup120_160"/>
</dbReference>
<reference evidence="7 8" key="1">
    <citation type="submission" date="2022-09" db="EMBL/GenBank/DDBJ databases">
        <authorList>
            <person name="Palmer J.M."/>
        </authorList>
    </citation>
    <scope>NUCLEOTIDE SEQUENCE [LARGE SCALE GENOMIC DNA]</scope>
    <source>
        <strain evidence="7 8">DSM 7382</strain>
    </source>
</reference>
<dbReference type="Pfam" id="PF11715">
    <property type="entry name" value="Beta-prop_Nup120_160"/>
    <property type="match status" value="1"/>
</dbReference>
<feature type="domain" description="Nucleoporin Nup120/160 beta-propeller" evidence="4">
    <location>
        <begin position="64"/>
        <end position="539"/>
    </location>
</feature>
<dbReference type="InterPro" id="IPR056548">
    <property type="entry name" value="HEAT_Nup120"/>
</dbReference>
<proteinExistence type="predicted"/>
<evidence type="ECO:0000259" key="6">
    <source>
        <dbReference type="Pfam" id="PF23347"/>
    </source>
</evidence>
<comment type="caution">
    <text evidence="7">The sequence shown here is derived from an EMBL/GenBank/DDBJ whole genome shotgun (WGS) entry which is preliminary data.</text>
</comment>
<evidence type="ECO:0000256" key="2">
    <source>
        <dbReference type="ARBA" id="ARBA00022448"/>
    </source>
</evidence>
<name>A0AAW0GYU5_9APHY</name>
<keyword evidence="3" id="KW-0539">Nucleus</keyword>
<dbReference type="Pfam" id="PF23347">
    <property type="entry name" value="TPR_Nup160_C"/>
    <property type="match status" value="1"/>
</dbReference>
<dbReference type="GO" id="GO:0017056">
    <property type="term" value="F:structural constituent of nuclear pore"/>
    <property type="evidence" value="ECO:0007669"/>
    <property type="project" value="TreeGrafter"/>
</dbReference>
<dbReference type="PANTHER" id="PTHR21286">
    <property type="entry name" value="NUCLEAR PORE COMPLEX PROTEIN NUP160"/>
    <property type="match status" value="1"/>
</dbReference>
<evidence type="ECO:0000313" key="7">
    <source>
        <dbReference type="EMBL" id="KAK7696575.1"/>
    </source>
</evidence>
<dbReference type="EMBL" id="JASBNA010000001">
    <property type="protein sequence ID" value="KAK7696575.1"/>
    <property type="molecule type" value="Genomic_DNA"/>
</dbReference>
<accession>A0AAW0GYU5</accession>
<dbReference type="Pfam" id="PF23300">
    <property type="entry name" value="HEAT_Nup120"/>
    <property type="match status" value="1"/>
</dbReference>
<evidence type="ECO:0000313" key="8">
    <source>
        <dbReference type="Proteomes" id="UP001385951"/>
    </source>
</evidence>
<feature type="domain" description="NUP160 C-terminal TPR" evidence="6">
    <location>
        <begin position="1113"/>
        <end position="1359"/>
    </location>
</feature>
<dbReference type="PANTHER" id="PTHR21286:SF0">
    <property type="entry name" value="NUCLEAR PORE COMPLEX PROTEIN NUP160"/>
    <property type="match status" value="1"/>
</dbReference>
<evidence type="ECO:0008006" key="9">
    <source>
        <dbReference type="Google" id="ProtNLM"/>
    </source>
</evidence>
<gene>
    <name evidence="7" type="ORF">QCA50_001233</name>
</gene>
<keyword evidence="2" id="KW-0813">Transport</keyword>
<dbReference type="GO" id="GO:0005643">
    <property type="term" value="C:nuclear pore"/>
    <property type="evidence" value="ECO:0007669"/>
    <property type="project" value="TreeGrafter"/>
</dbReference>
<evidence type="ECO:0000259" key="4">
    <source>
        <dbReference type="Pfam" id="PF11715"/>
    </source>
</evidence>